<proteinExistence type="inferred from homology"/>
<comment type="similarity">
    <text evidence="4">Belongs to the protein N5-glutamine methyltransferase family. PrmC subfamily.</text>
</comment>
<name>A0A2T1LYH1_9CHRO</name>
<gene>
    <name evidence="4 6" type="primary">prmC</name>
    <name evidence="6" type="ORF">C7H19_09760</name>
</gene>
<dbReference type="HAMAP" id="MF_02126">
    <property type="entry name" value="RF_methyltr_PrmC"/>
    <property type="match status" value="1"/>
</dbReference>
<dbReference type="InterPro" id="IPR052663">
    <property type="entry name" value="RF_glutamine_MTase_cyano"/>
</dbReference>
<feature type="binding site" evidence="4">
    <location>
        <position position="218"/>
    </location>
    <ligand>
        <name>S-adenosyl-L-methionine</name>
        <dbReference type="ChEBI" id="CHEBI:59789"/>
    </ligand>
</feature>
<feature type="binding site" evidence="4">
    <location>
        <begin position="134"/>
        <end position="138"/>
    </location>
    <ligand>
        <name>S-adenosyl-L-methionine</name>
        <dbReference type="ChEBI" id="CHEBI:59789"/>
    </ligand>
</feature>
<dbReference type="AlphaFoldDB" id="A0A2T1LYH1"/>
<feature type="domain" description="Methyltransferase" evidence="5">
    <location>
        <begin position="131"/>
        <end position="187"/>
    </location>
</feature>
<dbReference type="InterPro" id="IPR002052">
    <property type="entry name" value="DNA_methylase_N6_adenine_CS"/>
</dbReference>
<comment type="caution">
    <text evidence="6">The sequence shown here is derived from an EMBL/GenBank/DDBJ whole genome shotgun (WGS) entry which is preliminary data.</text>
</comment>
<evidence type="ECO:0000256" key="4">
    <source>
        <dbReference type="HAMAP-Rule" id="MF_02126"/>
    </source>
</evidence>
<dbReference type="CDD" id="cd02440">
    <property type="entry name" value="AdoMet_MTases"/>
    <property type="match status" value="1"/>
</dbReference>
<dbReference type="EC" id="2.1.1.297" evidence="4"/>
<sequence>MSFSCSGKDLSLWREQAKQQAIAASISVKEVDWLLIEVTDLDSLALRLESFKQRSQIFLKYDLDQLTQLWRKRTQNRIPLQYLIGQTHWRSYLLNVSPAVLIPRPETELIIDNALKAVQNSSLDLSTGIWVDLGTGSGAIAIALAESLTKAKIYATDTSSEAIAIAQENINRLGFAERIQLLQGSWWTPLEAFKGEGLSPPPACGACTPRQISGMISNPPYIPSQIIPTLQPEVAAYEPKIALDGGEDGLDAIRYLVQSAPDYLHSGGIWLIEMMAGQGEQVMRLLEEQGNYCNIQIINDLAGFDRFVLAYRR</sequence>
<feature type="binding site" evidence="4">
    <location>
        <position position="186"/>
    </location>
    <ligand>
        <name>S-adenosyl-L-methionine</name>
        <dbReference type="ChEBI" id="CHEBI:59789"/>
    </ligand>
</feature>
<dbReference type="PANTHER" id="PTHR47441">
    <property type="match status" value="1"/>
</dbReference>
<feature type="binding site" evidence="4">
    <location>
        <begin position="218"/>
        <end position="221"/>
    </location>
    <ligand>
        <name>substrate</name>
    </ligand>
</feature>
<dbReference type="OrthoDB" id="9800643at2"/>
<evidence type="ECO:0000313" key="7">
    <source>
        <dbReference type="Proteomes" id="UP000239001"/>
    </source>
</evidence>
<dbReference type="PROSITE" id="PS00092">
    <property type="entry name" value="N6_MTASE"/>
    <property type="match status" value="1"/>
</dbReference>
<dbReference type="InterPro" id="IPR019874">
    <property type="entry name" value="RF_methyltr_PrmC"/>
</dbReference>
<evidence type="ECO:0000259" key="5">
    <source>
        <dbReference type="Pfam" id="PF13847"/>
    </source>
</evidence>
<comment type="function">
    <text evidence="4">Methylates the class 1 translation termination release factors RF1/PrfA and RF2/PrfB on the glutamine residue of the universally conserved GGQ motif.</text>
</comment>
<dbReference type="EMBL" id="PXOH01000008">
    <property type="protein sequence ID" value="PSF37448.1"/>
    <property type="molecule type" value="Genomic_DNA"/>
</dbReference>
<dbReference type="GO" id="GO:0003676">
    <property type="term" value="F:nucleic acid binding"/>
    <property type="evidence" value="ECO:0007669"/>
    <property type="project" value="InterPro"/>
</dbReference>
<evidence type="ECO:0000256" key="2">
    <source>
        <dbReference type="ARBA" id="ARBA00022679"/>
    </source>
</evidence>
<evidence type="ECO:0000313" key="6">
    <source>
        <dbReference type="EMBL" id="PSF37448.1"/>
    </source>
</evidence>
<dbReference type="SUPFAM" id="SSF53335">
    <property type="entry name" value="S-adenosyl-L-methionine-dependent methyltransferases"/>
    <property type="match status" value="1"/>
</dbReference>
<protein>
    <recommendedName>
        <fullName evidence="4">Release factor glutamine methyltransferase</fullName>
        <shortName evidence="4">RF MTase</shortName>
        <ecNumber evidence="4">2.1.1.297</ecNumber>
    </recommendedName>
    <alternativeName>
        <fullName evidence="4">N5-glutamine methyltransferase PrmC</fullName>
    </alternativeName>
    <alternativeName>
        <fullName evidence="4">Protein-(glutamine-N5) MTase PrmC</fullName>
    </alternativeName>
    <alternativeName>
        <fullName evidence="4">Protein-glutamine N-methyltransferase PrmC</fullName>
    </alternativeName>
</protein>
<reference evidence="6 7" key="2">
    <citation type="submission" date="2018-03" db="EMBL/GenBank/DDBJ databases">
        <authorList>
            <person name="Keele B.F."/>
        </authorList>
    </citation>
    <scope>NUCLEOTIDE SEQUENCE [LARGE SCALE GENOMIC DNA]</scope>
    <source>
        <strain evidence="6 7">CCALA 016</strain>
    </source>
</reference>
<organism evidence="6 7">
    <name type="scientific">Aphanothece hegewaldii CCALA 016</name>
    <dbReference type="NCBI Taxonomy" id="2107694"/>
    <lineage>
        <taxon>Bacteria</taxon>
        <taxon>Bacillati</taxon>
        <taxon>Cyanobacteriota</taxon>
        <taxon>Cyanophyceae</taxon>
        <taxon>Oscillatoriophycideae</taxon>
        <taxon>Chroococcales</taxon>
        <taxon>Aphanothecaceae</taxon>
        <taxon>Aphanothece</taxon>
    </lineage>
</organism>
<feature type="binding site" evidence="4">
    <location>
        <position position="157"/>
    </location>
    <ligand>
        <name>S-adenosyl-L-methionine</name>
        <dbReference type="ChEBI" id="CHEBI:59789"/>
    </ligand>
</feature>
<dbReference type="GO" id="GO:0102559">
    <property type="term" value="F:peptide chain release factor N(5)-glutamine methyltransferase activity"/>
    <property type="evidence" value="ECO:0007669"/>
    <property type="project" value="UniProtKB-EC"/>
</dbReference>
<comment type="catalytic activity">
    <reaction evidence="4">
        <text>L-glutaminyl-[peptide chain release factor] + S-adenosyl-L-methionine = N(5)-methyl-L-glutaminyl-[peptide chain release factor] + S-adenosyl-L-homocysteine + H(+)</text>
        <dbReference type="Rhea" id="RHEA:42896"/>
        <dbReference type="Rhea" id="RHEA-COMP:10271"/>
        <dbReference type="Rhea" id="RHEA-COMP:10272"/>
        <dbReference type="ChEBI" id="CHEBI:15378"/>
        <dbReference type="ChEBI" id="CHEBI:30011"/>
        <dbReference type="ChEBI" id="CHEBI:57856"/>
        <dbReference type="ChEBI" id="CHEBI:59789"/>
        <dbReference type="ChEBI" id="CHEBI:61891"/>
        <dbReference type="EC" id="2.1.1.297"/>
    </reaction>
</comment>
<evidence type="ECO:0000256" key="1">
    <source>
        <dbReference type="ARBA" id="ARBA00022603"/>
    </source>
</evidence>
<evidence type="ECO:0000256" key="3">
    <source>
        <dbReference type="ARBA" id="ARBA00022691"/>
    </source>
</evidence>
<dbReference type="InterPro" id="IPR025714">
    <property type="entry name" value="Methyltranfer_dom"/>
</dbReference>
<dbReference type="GO" id="GO:0032259">
    <property type="term" value="P:methylation"/>
    <property type="evidence" value="ECO:0007669"/>
    <property type="project" value="UniProtKB-KW"/>
</dbReference>
<keyword evidence="7" id="KW-1185">Reference proteome</keyword>
<keyword evidence="2 4" id="KW-0808">Transferase</keyword>
<accession>A0A2T1LYH1</accession>
<dbReference type="Pfam" id="PF13847">
    <property type="entry name" value="Methyltransf_31"/>
    <property type="match status" value="1"/>
</dbReference>
<dbReference type="NCBIfam" id="TIGR00536">
    <property type="entry name" value="hemK_fam"/>
    <property type="match status" value="1"/>
</dbReference>
<dbReference type="NCBIfam" id="TIGR03534">
    <property type="entry name" value="RF_mod_PrmC"/>
    <property type="match status" value="1"/>
</dbReference>
<reference evidence="6 7" key="1">
    <citation type="submission" date="2018-03" db="EMBL/GenBank/DDBJ databases">
        <title>The ancient ancestry and fast evolution of plastids.</title>
        <authorList>
            <person name="Moore K.R."/>
            <person name="Magnabosco C."/>
            <person name="Momper L."/>
            <person name="Gold D.A."/>
            <person name="Bosak T."/>
            <person name="Fournier G.P."/>
        </authorList>
    </citation>
    <scope>NUCLEOTIDE SEQUENCE [LARGE SCALE GENOMIC DNA]</scope>
    <source>
        <strain evidence="6 7">CCALA 016</strain>
    </source>
</reference>
<keyword evidence="3 4" id="KW-0949">S-adenosyl-L-methionine</keyword>
<keyword evidence="1 4" id="KW-0489">Methyltransferase</keyword>
<dbReference type="PANTHER" id="PTHR47441:SF3">
    <property type="entry name" value="RELEASE FACTOR GLUTAMINE METHYLTRANSFERASE"/>
    <property type="match status" value="1"/>
</dbReference>
<dbReference type="Gene3D" id="3.40.50.150">
    <property type="entry name" value="Vaccinia Virus protein VP39"/>
    <property type="match status" value="1"/>
</dbReference>
<dbReference type="RefSeq" id="WP_106456690.1">
    <property type="nucleotide sequence ID" value="NZ_PXOH01000008.1"/>
</dbReference>
<dbReference type="Proteomes" id="UP000239001">
    <property type="component" value="Unassembled WGS sequence"/>
</dbReference>
<dbReference type="InterPro" id="IPR029063">
    <property type="entry name" value="SAM-dependent_MTases_sf"/>
</dbReference>
<dbReference type="InterPro" id="IPR004556">
    <property type="entry name" value="HemK-like"/>
</dbReference>